<organism evidence="1">
    <name type="scientific">marine sediment metagenome</name>
    <dbReference type="NCBI Taxonomy" id="412755"/>
    <lineage>
        <taxon>unclassified sequences</taxon>
        <taxon>metagenomes</taxon>
        <taxon>ecological metagenomes</taxon>
    </lineage>
</organism>
<name>X0SWE5_9ZZZZ</name>
<gene>
    <name evidence="1" type="ORF">S01H1_04721</name>
</gene>
<accession>X0SWE5</accession>
<comment type="caution">
    <text evidence="1">The sequence shown here is derived from an EMBL/GenBank/DDBJ whole genome shotgun (WGS) entry which is preliminary data.</text>
</comment>
<dbReference type="Gene3D" id="1.10.1760.20">
    <property type="match status" value="1"/>
</dbReference>
<proteinExistence type="predicted"/>
<dbReference type="AlphaFoldDB" id="X0SWE5"/>
<protein>
    <submittedName>
        <fullName evidence="1">Uncharacterized protein</fullName>
    </submittedName>
</protein>
<sequence length="66" mass="7544">MEIAARIERSKYDVFRWRYELSIPKKLALTLGMAALTGLLAQVRIPLPWTPIAIIGQTFAVLLEWC</sequence>
<dbReference type="EMBL" id="BARS01002478">
    <property type="protein sequence ID" value="GAF85498.1"/>
    <property type="molecule type" value="Genomic_DNA"/>
</dbReference>
<reference evidence="1" key="1">
    <citation type="journal article" date="2014" name="Front. Microbiol.">
        <title>High frequency of phylogenetically diverse reductive dehalogenase-homologous genes in deep subseafloor sedimentary metagenomes.</title>
        <authorList>
            <person name="Kawai M."/>
            <person name="Futagami T."/>
            <person name="Toyoda A."/>
            <person name="Takaki Y."/>
            <person name="Nishi S."/>
            <person name="Hori S."/>
            <person name="Arai W."/>
            <person name="Tsubouchi T."/>
            <person name="Morono Y."/>
            <person name="Uchiyama I."/>
            <person name="Ito T."/>
            <person name="Fujiyama A."/>
            <person name="Inagaki F."/>
            <person name="Takami H."/>
        </authorList>
    </citation>
    <scope>NUCLEOTIDE SEQUENCE</scope>
    <source>
        <strain evidence="1">Expedition CK06-06</strain>
    </source>
</reference>
<evidence type="ECO:0000313" key="1">
    <source>
        <dbReference type="EMBL" id="GAF85498.1"/>
    </source>
</evidence>